<dbReference type="CTD" id="20214039"/>
<dbReference type="RefSeq" id="XP_009022553.1">
    <property type="nucleotide sequence ID" value="XM_009024305.1"/>
</dbReference>
<evidence type="ECO:0000313" key="10">
    <source>
        <dbReference type="EnsemblMetazoa" id="HelroP67268"/>
    </source>
</evidence>
<evidence type="ECO:0000256" key="3">
    <source>
        <dbReference type="ARBA" id="ARBA00022741"/>
    </source>
</evidence>
<dbReference type="InterPro" id="IPR011009">
    <property type="entry name" value="Kinase-like_dom_sf"/>
</dbReference>
<dbReference type="InterPro" id="IPR050122">
    <property type="entry name" value="RTK"/>
</dbReference>
<keyword evidence="5" id="KW-0067">ATP-binding</keyword>
<evidence type="ECO:0000313" key="11">
    <source>
        <dbReference type="Proteomes" id="UP000015101"/>
    </source>
</evidence>
<dbReference type="PIRSF" id="PIRSF000654">
    <property type="entry name" value="Integrin-linked_kinase"/>
    <property type="match status" value="1"/>
</dbReference>
<organism evidence="10 11">
    <name type="scientific">Helobdella robusta</name>
    <name type="common">Californian leech</name>
    <dbReference type="NCBI Taxonomy" id="6412"/>
    <lineage>
        <taxon>Eukaryota</taxon>
        <taxon>Metazoa</taxon>
        <taxon>Spiralia</taxon>
        <taxon>Lophotrochozoa</taxon>
        <taxon>Annelida</taxon>
        <taxon>Clitellata</taxon>
        <taxon>Hirudinea</taxon>
        <taxon>Rhynchobdellida</taxon>
        <taxon>Glossiphoniidae</taxon>
        <taxon>Helobdella</taxon>
    </lineage>
</organism>
<evidence type="ECO:0000256" key="6">
    <source>
        <dbReference type="ARBA" id="ARBA00023136"/>
    </source>
</evidence>
<dbReference type="GO" id="GO:0030182">
    <property type="term" value="P:neuron differentiation"/>
    <property type="evidence" value="ECO:0007669"/>
    <property type="project" value="UniProtKB-ARBA"/>
</dbReference>
<dbReference type="GO" id="GO:0050793">
    <property type="term" value="P:regulation of developmental process"/>
    <property type="evidence" value="ECO:0007669"/>
    <property type="project" value="UniProtKB-ARBA"/>
</dbReference>
<dbReference type="CDD" id="cd00192">
    <property type="entry name" value="PTKc"/>
    <property type="match status" value="1"/>
</dbReference>
<dbReference type="OMA" id="NEECARC"/>
<dbReference type="SMART" id="SM00219">
    <property type="entry name" value="TyrKc"/>
    <property type="match status" value="1"/>
</dbReference>
<proteinExistence type="predicted"/>
<gene>
    <name evidence="10" type="primary">20214039</name>
    <name evidence="9" type="ORF">HELRODRAFT_67268</name>
</gene>
<evidence type="ECO:0000256" key="5">
    <source>
        <dbReference type="ARBA" id="ARBA00022840"/>
    </source>
</evidence>
<accession>T1FYZ1</accession>
<dbReference type="STRING" id="6412.T1FYZ1"/>
<dbReference type="AlphaFoldDB" id="T1FYZ1"/>
<dbReference type="EnsemblMetazoa" id="HelroT67268">
    <property type="protein sequence ID" value="HelroP67268"/>
    <property type="gene ID" value="HelroG67268"/>
</dbReference>
<feature type="domain" description="Protein kinase" evidence="8">
    <location>
        <begin position="1"/>
        <end position="211"/>
    </location>
</feature>
<reference evidence="11" key="1">
    <citation type="submission" date="2012-12" db="EMBL/GenBank/DDBJ databases">
        <authorList>
            <person name="Hellsten U."/>
            <person name="Grimwood J."/>
            <person name="Chapman J.A."/>
            <person name="Shapiro H."/>
            <person name="Aerts A."/>
            <person name="Otillar R.P."/>
            <person name="Terry A.Y."/>
            <person name="Boore J.L."/>
            <person name="Simakov O."/>
            <person name="Marletaz F."/>
            <person name="Cho S.-J."/>
            <person name="Edsinger-Gonzales E."/>
            <person name="Havlak P."/>
            <person name="Kuo D.-H."/>
            <person name="Larsson T."/>
            <person name="Lv J."/>
            <person name="Arendt D."/>
            <person name="Savage R."/>
            <person name="Osoegawa K."/>
            <person name="de Jong P."/>
            <person name="Lindberg D.R."/>
            <person name="Seaver E.C."/>
            <person name="Weisblat D.A."/>
            <person name="Putnam N.H."/>
            <person name="Grigoriev I.V."/>
            <person name="Rokhsar D.S."/>
        </authorList>
    </citation>
    <scope>NUCLEOTIDE SEQUENCE</scope>
</reference>
<dbReference type="InterPro" id="IPR000719">
    <property type="entry name" value="Prot_kinase_dom"/>
</dbReference>
<evidence type="ECO:0000256" key="2">
    <source>
        <dbReference type="ARBA" id="ARBA00022679"/>
    </source>
</evidence>
<dbReference type="GO" id="GO:0048468">
    <property type="term" value="P:cell development"/>
    <property type="evidence" value="ECO:0007669"/>
    <property type="project" value="UniProtKB-ARBA"/>
</dbReference>
<keyword evidence="2" id="KW-0808">Transferase</keyword>
<evidence type="ECO:0000256" key="1">
    <source>
        <dbReference type="ARBA" id="ARBA00004308"/>
    </source>
</evidence>
<dbReference type="eggNOG" id="KOG0197">
    <property type="taxonomic scope" value="Eukaryota"/>
</dbReference>
<keyword evidence="7" id="KW-0829">Tyrosine-protein kinase</keyword>
<keyword evidence="11" id="KW-1185">Reference proteome</keyword>
<comment type="subcellular location">
    <subcellularLocation>
        <location evidence="1">Endomembrane system</location>
    </subcellularLocation>
</comment>
<dbReference type="HOGENOM" id="CLU_000288_7_40_1"/>
<keyword evidence="3" id="KW-0547">Nucleotide-binding</keyword>
<dbReference type="InParanoid" id="T1FYZ1"/>
<dbReference type="PROSITE" id="PS50011">
    <property type="entry name" value="PROTEIN_KINASE_DOM"/>
    <property type="match status" value="1"/>
</dbReference>
<sequence length="224" mass="25945">MLRKIRHTNIVHMIGDCRKGDNLYLIIEIMANGSLLNMLRNDAGSTIETQDLIKIALQVVCSAMKYLEKNFIAHRDLAARNVLVSKYKNVFKVSDFGMALDLNQNNLYKQASSKVPVRWTAPEVLRNKNHELRSDVWSYGILLVEIFSFGETPYQEWNVHEVVNRVLDGCKHRQPRNCPNNVYAIMSQCWFMEPKRRPSFVELFSLFESLISGHYQLYLTVDGC</sequence>
<dbReference type="Pfam" id="PF07714">
    <property type="entry name" value="PK_Tyr_Ser-Thr"/>
    <property type="match status" value="1"/>
</dbReference>
<dbReference type="InterPro" id="IPR020635">
    <property type="entry name" value="Tyr_kinase_cat_dom"/>
</dbReference>
<dbReference type="GeneID" id="20214039"/>
<dbReference type="FunFam" id="1.10.510.10:FF:001512">
    <property type="entry name" value="Receptor tyrosine-protein kinase erbB-2"/>
    <property type="match status" value="1"/>
</dbReference>
<dbReference type="EMBL" id="KB097143">
    <property type="protein sequence ID" value="ESN98745.1"/>
    <property type="molecule type" value="Genomic_DNA"/>
</dbReference>
<name>T1FYZ1_HELRO</name>
<dbReference type="PANTHER" id="PTHR24416:SF631">
    <property type="entry name" value="SERINE_THREONINE_TYROSINE KINASE 1"/>
    <property type="match status" value="1"/>
</dbReference>
<dbReference type="Gene3D" id="1.10.510.10">
    <property type="entry name" value="Transferase(Phosphotransferase) domain 1"/>
    <property type="match status" value="1"/>
</dbReference>
<dbReference type="Proteomes" id="UP000015101">
    <property type="component" value="Unassembled WGS sequence"/>
</dbReference>
<reference evidence="10" key="3">
    <citation type="submission" date="2015-06" db="UniProtKB">
        <authorList>
            <consortium name="EnsemblMetazoa"/>
        </authorList>
    </citation>
    <scope>IDENTIFICATION</scope>
</reference>
<dbReference type="GO" id="GO:0004715">
    <property type="term" value="F:non-membrane spanning protein tyrosine kinase activity"/>
    <property type="evidence" value="ECO:0000318"/>
    <property type="project" value="GO_Central"/>
</dbReference>
<evidence type="ECO:0000256" key="4">
    <source>
        <dbReference type="ARBA" id="ARBA00022777"/>
    </source>
</evidence>
<dbReference type="GO" id="GO:0005886">
    <property type="term" value="C:plasma membrane"/>
    <property type="evidence" value="ECO:0000318"/>
    <property type="project" value="GO_Central"/>
</dbReference>
<evidence type="ECO:0000313" key="9">
    <source>
        <dbReference type="EMBL" id="ESN98745.1"/>
    </source>
</evidence>
<dbReference type="InterPro" id="IPR001245">
    <property type="entry name" value="Ser-Thr/Tyr_kinase_cat_dom"/>
</dbReference>
<protein>
    <recommendedName>
        <fullName evidence="8">Protein kinase domain-containing protein</fullName>
    </recommendedName>
</protein>
<dbReference type="EMBL" id="AMQM01001049">
    <property type="status" value="NOT_ANNOTATED_CDS"/>
    <property type="molecule type" value="Genomic_DNA"/>
</dbReference>
<reference evidence="9 11" key="2">
    <citation type="journal article" date="2013" name="Nature">
        <title>Insights into bilaterian evolution from three spiralian genomes.</title>
        <authorList>
            <person name="Simakov O."/>
            <person name="Marletaz F."/>
            <person name="Cho S.J."/>
            <person name="Edsinger-Gonzales E."/>
            <person name="Havlak P."/>
            <person name="Hellsten U."/>
            <person name="Kuo D.H."/>
            <person name="Larsson T."/>
            <person name="Lv J."/>
            <person name="Arendt D."/>
            <person name="Savage R."/>
            <person name="Osoegawa K."/>
            <person name="de Jong P."/>
            <person name="Grimwood J."/>
            <person name="Chapman J.A."/>
            <person name="Shapiro H."/>
            <person name="Aerts A."/>
            <person name="Otillar R.P."/>
            <person name="Terry A.Y."/>
            <person name="Boore J.L."/>
            <person name="Grigoriev I.V."/>
            <person name="Lindberg D.R."/>
            <person name="Seaver E.C."/>
            <person name="Weisblat D.A."/>
            <person name="Putnam N.H."/>
            <person name="Rokhsar D.S."/>
        </authorList>
    </citation>
    <scope>NUCLEOTIDE SEQUENCE</scope>
</reference>
<evidence type="ECO:0000256" key="7">
    <source>
        <dbReference type="ARBA" id="ARBA00023137"/>
    </source>
</evidence>
<dbReference type="GO" id="GO:0005524">
    <property type="term" value="F:ATP binding"/>
    <property type="evidence" value="ECO:0007669"/>
    <property type="project" value="UniProtKB-KW"/>
</dbReference>
<dbReference type="PRINTS" id="PR00109">
    <property type="entry name" value="TYRKINASE"/>
</dbReference>
<evidence type="ECO:0000259" key="8">
    <source>
        <dbReference type="PROSITE" id="PS50011"/>
    </source>
</evidence>
<dbReference type="PANTHER" id="PTHR24416">
    <property type="entry name" value="TYROSINE-PROTEIN KINASE RECEPTOR"/>
    <property type="match status" value="1"/>
</dbReference>
<keyword evidence="4" id="KW-0418">Kinase</keyword>
<dbReference type="KEGG" id="hro:HELRODRAFT_67268"/>
<dbReference type="OrthoDB" id="2431000at2759"/>
<keyword evidence="6" id="KW-0472">Membrane</keyword>
<dbReference type="GO" id="GO:0012505">
    <property type="term" value="C:endomembrane system"/>
    <property type="evidence" value="ECO:0007669"/>
    <property type="project" value="UniProtKB-SubCell"/>
</dbReference>
<dbReference type="SUPFAM" id="SSF56112">
    <property type="entry name" value="Protein kinase-like (PK-like)"/>
    <property type="match status" value="1"/>
</dbReference>